<dbReference type="GeneID" id="16069467"/>
<dbReference type="PANTHER" id="PTHR45721:SF11">
    <property type="entry name" value="LAMIN DM0-RELATED"/>
    <property type="match status" value="1"/>
</dbReference>
<dbReference type="FunCoup" id="F2UP89">
    <property type="interactions" value="1704"/>
</dbReference>
<dbReference type="Proteomes" id="UP000007799">
    <property type="component" value="Unassembled WGS sequence"/>
</dbReference>
<comment type="subcellular location">
    <subcellularLocation>
        <location evidence="1">Nucleus</location>
    </subcellularLocation>
</comment>
<feature type="region of interest" description="Disordered" evidence="5">
    <location>
        <begin position="369"/>
        <end position="418"/>
    </location>
</feature>
<evidence type="ECO:0000256" key="1">
    <source>
        <dbReference type="ARBA" id="ARBA00004123"/>
    </source>
</evidence>
<protein>
    <recommendedName>
        <fullName evidence="6">IF rod domain-containing protein</fullName>
    </recommendedName>
</protein>
<keyword evidence="8" id="KW-1185">Reference proteome</keyword>
<dbReference type="GO" id="GO:0005634">
    <property type="term" value="C:nucleus"/>
    <property type="evidence" value="ECO:0007669"/>
    <property type="project" value="UniProtKB-SubCell"/>
</dbReference>
<dbReference type="SUPFAM" id="SSF57997">
    <property type="entry name" value="Tropomyosin"/>
    <property type="match status" value="1"/>
</dbReference>
<dbReference type="RefSeq" id="XP_004988925.1">
    <property type="nucleotide sequence ID" value="XM_004988868.1"/>
</dbReference>
<dbReference type="GO" id="GO:0005882">
    <property type="term" value="C:intermediate filament"/>
    <property type="evidence" value="ECO:0007669"/>
    <property type="project" value="UniProtKB-KW"/>
</dbReference>
<dbReference type="AlphaFoldDB" id="F2UP89"/>
<dbReference type="Gene3D" id="2.60.40.1260">
    <property type="entry name" value="Lamin Tail domain"/>
    <property type="match status" value="1"/>
</dbReference>
<evidence type="ECO:0000256" key="5">
    <source>
        <dbReference type="SAM" id="MobiDB-lite"/>
    </source>
</evidence>
<evidence type="ECO:0000313" key="8">
    <source>
        <dbReference type="Proteomes" id="UP000007799"/>
    </source>
</evidence>
<gene>
    <name evidence="7" type="ORF">PTSG_10008</name>
</gene>
<dbReference type="SUPFAM" id="SSF64593">
    <property type="entry name" value="Intermediate filament protein, coiled coil region"/>
    <property type="match status" value="1"/>
</dbReference>
<name>F2UP89_SALR5</name>
<reference evidence="7" key="1">
    <citation type="submission" date="2009-08" db="EMBL/GenBank/DDBJ databases">
        <title>Annotation of Salpingoeca rosetta.</title>
        <authorList>
            <consortium name="The Broad Institute Genome Sequencing Platform"/>
            <person name="Russ C."/>
            <person name="Cuomo C."/>
            <person name="Burger G."/>
            <person name="Gray M.W."/>
            <person name="Holland P.W.H."/>
            <person name="King N."/>
            <person name="Lang F.B.F."/>
            <person name="Roger A.J."/>
            <person name="Ruiz-Trillo I."/>
            <person name="Young S.K."/>
            <person name="Zeng Q."/>
            <person name="Gargeya S."/>
            <person name="Alvarado L."/>
            <person name="Berlin A."/>
            <person name="Chapman S.B."/>
            <person name="Chen Z."/>
            <person name="Freedman E."/>
            <person name="Gellesch M."/>
            <person name="Goldberg J."/>
            <person name="Griggs A."/>
            <person name="Gujja S."/>
            <person name="Heilman E."/>
            <person name="Heiman D."/>
            <person name="Howarth C."/>
            <person name="Mehta T."/>
            <person name="Neiman D."/>
            <person name="Pearson M."/>
            <person name="Roberts A."/>
            <person name="Saif S."/>
            <person name="Shea T."/>
            <person name="Shenoy N."/>
            <person name="Sisk P."/>
            <person name="Stolte C."/>
            <person name="Sykes S."/>
            <person name="White J."/>
            <person name="Yandava C."/>
            <person name="Haas B."/>
            <person name="Nusbaum C."/>
            <person name="Birren B."/>
        </authorList>
    </citation>
    <scope>NUCLEOTIDE SEQUENCE [LARGE SCALE GENOMIC DNA]</scope>
    <source>
        <strain evidence="7">ATCC 50818</strain>
    </source>
</reference>
<keyword evidence="3" id="KW-0175">Coiled coil</keyword>
<dbReference type="InterPro" id="IPR039008">
    <property type="entry name" value="IF_rod_dom"/>
</dbReference>
<dbReference type="InParanoid" id="F2UP89"/>
<keyword evidence="2" id="KW-0403">Intermediate filament</keyword>
<evidence type="ECO:0000313" key="7">
    <source>
        <dbReference type="EMBL" id="EGD79444.1"/>
    </source>
</evidence>
<dbReference type="SUPFAM" id="SSF74853">
    <property type="entry name" value="Lamin A/C globular tail domain"/>
    <property type="match status" value="1"/>
</dbReference>
<feature type="compositionally biased region" description="Polar residues" evidence="5">
    <location>
        <begin position="62"/>
        <end position="78"/>
    </location>
</feature>
<keyword evidence="4" id="KW-0539">Nucleus</keyword>
<sequence length="513" mass="56804">MASFDGGADAANNSSHAAIAAVRNTMKEREEMEKLNDNLEVYIRRTSALYSSHSTLVSLQASRRTSVVASTPTASPSKSNEERLRKEVKRQQAEIDRLQSLASQLEKQFENAVEVKDTALNQLEECAATQQDLRTELEKQKEAYDARLASTEATISSMTAELEESRARAHAAERRVIAAEAEVVTLKHQLNHQQSLHETTVTTLEEELQACTKAMASKQAPDTTIDAAVAEVKKEFQAAANAYRHKLRQYYATHARGPQAMSSSWFTEERMALKQQVFTLTKEKADLSTTNASLHATVDACKQEVAAIRQSMKDAVHHHTTEIKAKEERIAALTAHIRANEKKYADLLDERLWLDAEIDEYRRLLNSIQRPPRPKKKKATPTRLSLPAGTPAPRTQATTAPVESDKSDASSGGPGRLELRDVDTKVECLLVANPSKTSSVDIDGWALTASADNDLISTLEFSAHVLPPGGVLRVFQQRNEHFVENRDCLWDELTRPREWGDGQKGAGSDGEGL</sequence>
<feature type="compositionally biased region" description="Low complexity" evidence="5">
    <location>
        <begin position="381"/>
        <end position="401"/>
    </location>
</feature>
<dbReference type="KEGG" id="sre:PTSG_10008"/>
<dbReference type="Gene3D" id="1.20.5.170">
    <property type="match status" value="1"/>
</dbReference>
<dbReference type="PANTHER" id="PTHR45721">
    <property type="entry name" value="LAMIN DM0-RELATED"/>
    <property type="match status" value="1"/>
</dbReference>
<proteinExistence type="predicted"/>
<dbReference type="EMBL" id="GL832986">
    <property type="protein sequence ID" value="EGD79444.1"/>
    <property type="molecule type" value="Genomic_DNA"/>
</dbReference>
<evidence type="ECO:0000259" key="6">
    <source>
        <dbReference type="Pfam" id="PF00038"/>
    </source>
</evidence>
<feature type="domain" description="IF rod" evidence="6">
    <location>
        <begin position="27"/>
        <end position="367"/>
    </location>
</feature>
<accession>F2UP89</accession>
<dbReference type="OrthoDB" id="102442at2759"/>
<dbReference type="InterPro" id="IPR036415">
    <property type="entry name" value="Lamin_tail_dom_sf"/>
</dbReference>
<dbReference type="STRING" id="946362.F2UP89"/>
<evidence type="ECO:0000256" key="4">
    <source>
        <dbReference type="ARBA" id="ARBA00023242"/>
    </source>
</evidence>
<feature type="region of interest" description="Disordered" evidence="5">
    <location>
        <begin position="62"/>
        <end position="83"/>
    </location>
</feature>
<organism evidence="8">
    <name type="scientific">Salpingoeca rosetta (strain ATCC 50818 / BSB-021)</name>
    <dbReference type="NCBI Taxonomy" id="946362"/>
    <lineage>
        <taxon>Eukaryota</taxon>
        <taxon>Choanoflagellata</taxon>
        <taxon>Craspedida</taxon>
        <taxon>Salpingoecidae</taxon>
        <taxon>Salpingoeca</taxon>
    </lineage>
</organism>
<evidence type="ECO:0000256" key="3">
    <source>
        <dbReference type="ARBA" id="ARBA00023054"/>
    </source>
</evidence>
<dbReference type="Pfam" id="PF00038">
    <property type="entry name" value="Filament"/>
    <property type="match status" value="1"/>
</dbReference>
<evidence type="ECO:0000256" key="2">
    <source>
        <dbReference type="ARBA" id="ARBA00022754"/>
    </source>
</evidence>